<dbReference type="InterPro" id="IPR005532">
    <property type="entry name" value="SUMF_dom"/>
</dbReference>
<dbReference type="SUPFAM" id="SSF56436">
    <property type="entry name" value="C-type lectin-like"/>
    <property type="match status" value="1"/>
</dbReference>
<dbReference type="GO" id="GO:0120147">
    <property type="term" value="F:formylglycine-generating oxidase activity"/>
    <property type="evidence" value="ECO:0007669"/>
    <property type="project" value="TreeGrafter"/>
</dbReference>
<accession>A0A370L6N2</accession>
<proteinExistence type="predicted"/>
<dbReference type="InterPro" id="IPR016187">
    <property type="entry name" value="CTDL_fold"/>
</dbReference>
<dbReference type="AlphaFoldDB" id="A0A370L6N2"/>
<feature type="domain" description="Sulfatase-modifying factor enzyme-like" evidence="2">
    <location>
        <begin position="30"/>
        <end position="235"/>
    </location>
</feature>
<protein>
    <submittedName>
        <fullName evidence="3">Formylglycine-generating enzyme family protein</fullName>
    </submittedName>
</protein>
<keyword evidence="1" id="KW-0732">Signal</keyword>
<comment type="caution">
    <text evidence="3">The sequence shown here is derived from an EMBL/GenBank/DDBJ whole genome shotgun (WGS) entry which is preliminary data.</text>
</comment>
<keyword evidence="4" id="KW-1185">Reference proteome</keyword>
<dbReference type="RefSeq" id="WP_114829890.1">
    <property type="nucleotide sequence ID" value="NZ_QQTP01000006.1"/>
</dbReference>
<dbReference type="Proteomes" id="UP000255207">
    <property type="component" value="Unassembled WGS sequence"/>
</dbReference>
<name>A0A370L6N2_9HYPH</name>
<feature type="signal peptide" evidence="1">
    <location>
        <begin position="1"/>
        <end position="27"/>
    </location>
</feature>
<organism evidence="3 4">
    <name type="scientific">Bosea caraganae</name>
    <dbReference type="NCBI Taxonomy" id="2763117"/>
    <lineage>
        <taxon>Bacteria</taxon>
        <taxon>Pseudomonadati</taxon>
        <taxon>Pseudomonadota</taxon>
        <taxon>Alphaproteobacteria</taxon>
        <taxon>Hyphomicrobiales</taxon>
        <taxon>Boseaceae</taxon>
        <taxon>Bosea</taxon>
    </lineage>
</organism>
<evidence type="ECO:0000313" key="4">
    <source>
        <dbReference type="Proteomes" id="UP000255207"/>
    </source>
</evidence>
<evidence type="ECO:0000259" key="2">
    <source>
        <dbReference type="Pfam" id="PF03781"/>
    </source>
</evidence>
<feature type="chain" id="PRO_5030068433" evidence="1">
    <location>
        <begin position="28"/>
        <end position="239"/>
    </location>
</feature>
<evidence type="ECO:0000256" key="1">
    <source>
        <dbReference type="SAM" id="SignalP"/>
    </source>
</evidence>
<reference evidence="4" key="1">
    <citation type="submission" date="2018-07" db="EMBL/GenBank/DDBJ databases">
        <authorList>
            <person name="Safronova V.I."/>
            <person name="Chirak E.R."/>
            <person name="Sazanova A.L."/>
        </authorList>
    </citation>
    <scope>NUCLEOTIDE SEQUENCE [LARGE SCALE GENOMIC DNA]</scope>
    <source>
        <strain evidence="4">RCAM04685</strain>
    </source>
</reference>
<dbReference type="InterPro" id="IPR042095">
    <property type="entry name" value="SUMF_sf"/>
</dbReference>
<dbReference type="InterPro" id="IPR051043">
    <property type="entry name" value="Sulfatase_Mod_Factor_Kinase"/>
</dbReference>
<gene>
    <name evidence="3" type="ORF">DWE98_13920</name>
</gene>
<sequence>MRTCDRYPAILLVAILASISAAGPASAQTEDRVRLGAFAIDRTEVTIAAFERFAAARNLRTAAEREGGGFEYAAGWTRRPGWTFRTPSGQPGAPDDPAVHVSWSEARDHCASVGGRLPSFAEWRQAAYTEQREVPENGFVRRRTYPYAVGDDSAGMNTSGSDQWKRHAPAGATRRGVNGLYDMGGNVWEWLADRRGSEALTAGGSWWYGLPQTQADGAQWKAADFYAVYVGFRCAYDAG</sequence>
<dbReference type="Pfam" id="PF03781">
    <property type="entry name" value="FGE-sulfatase"/>
    <property type="match status" value="1"/>
</dbReference>
<evidence type="ECO:0000313" key="3">
    <source>
        <dbReference type="EMBL" id="RDJ24796.1"/>
    </source>
</evidence>
<dbReference type="OrthoDB" id="9768004at2"/>
<dbReference type="PANTHER" id="PTHR23150:SF35">
    <property type="entry name" value="BLL6746 PROTEIN"/>
    <property type="match status" value="1"/>
</dbReference>
<dbReference type="PANTHER" id="PTHR23150">
    <property type="entry name" value="SULFATASE MODIFYING FACTOR 1, 2"/>
    <property type="match status" value="1"/>
</dbReference>
<dbReference type="Gene3D" id="3.90.1580.10">
    <property type="entry name" value="paralog of FGE (formylglycine-generating enzyme)"/>
    <property type="match status" value="1"/>
</dbReference>
<dbReference type="EMBL" id="QQTP01000006">
    <property type="protein sequence ID" value="RDJ24796.1"/>
    <property type="molecule type" value="Genomic_DNA"/>
</dbReference>